<dbReference type="Proteomes" id="UP000326903">
    <property type="component" value="Unassembled WGS sequence"/>
</dbReference>
<name>A0A5J5IDB1_9BACT</name>
<gene>
    <name evidence="2" type="ORF">FW778_19765</name>
</gene>
<dbReference type="AlphaFoldDB" id="A0A5J5IDB1"/>
<evidence type="ECO:0008006" key="4">
    <source>
        <dbReference type="Google" id="ProtNLM"/>
    </source>
</evidence>
<evidence type="ECO:0000313" key="3">
    <source>
        <dbReference type="Proteomes" id="UP000326903"/>
    </source>
</evidence>
<protein>
    <recommendedName>
        <fullName evidence="4">Tetratricopeptide repeat protein</fullName>
    </recommendedName>
</protein>
<sequence>MKKLFALSGFMLFISAVYAQRVDLDRFNFSVSYRDFPENPLPEAYKTYNVRLEASPSLGLGYSVLNLENNILVEGLRKVQGTGHVTVLLMMDDLVFDRPESIERINTSRDKQGREIRTSFFATQLTYSFAARMSVYDYKGNTLVSNKILFDRGNKMTFKTPESNSPQEASTYYNNKFNDVRSSIAVQLTATVVTQANQWLNNEYGFPARRVNDILWILNNKRHKAYGDQQKAWNDFKNVVVLMNENEPLDKVKLKMQPVIDYFEKVKRQYISTDKEDRKMRYASYYNLAKIYLYLDEPEKAMVEADALAMNDFDERDGKMLHEAAALLADKLRKNNADSRHFAVNVSDYASPVD</sequence>
<evidence type="ECO:0000313" key="2">
    <source>
        <dbReference type="EMBL" id="KAA9036127.1"/>
    </source>
</evidence>
<reference evidence="2 3" key="1">
    <citation type="submission" date="2019-09" db="EMBL/GenBank/DDBJ databases">
        <title>Draft genome sequence of Ginsengibacter sp. BR5-29.</title>
        <authorList>
            <person name="Im W.-T."/>
        </authorList>
    </citation>
    <scope>NUCLEOTIDE SEQUENCE [LARGE SCALE GENOMIC DNA]</scope>
    <source>
        <strain evidence="2 3">BR5-29</strain>
    </source>
</reference>
<evidence type="ECO:0000256" key="1">
    <source>
        <dbReference type="SAM" id="SignalP"/>
    </source>
</evidence>
<comment type="caution">
    <text evidence="2">The sequence shown here is derived from an EMBL/GenBank/DDBJ whole genome shotgun (WGS) entry which is preliminary data.</text>
</comment>
<feature type="signal peptide" evidence="1">
    <location>
        <begin position="1"/>
        <end position="19"/>
    </location>
</feature>
<keyword evidence="1" id="KW-0732">Signal</keyword>
<keyword evidence="3" id="KW-1185">Reference proteome</keyword>
<proteinExistence type="predicted"/>
<dbReference type="EMBL" id="VYQF01000009">
    <property type="protein sequence ID" value="KAA9036127.1"/>
    <property type="molecule type" value="Genomic_DNA"/>
</dbReference>
<organism evidence="2 3">
    <name type="scientific">Ginsengibacter hankyongi</name>
    <dbReference type="NCBI Taxonomy" id="2607284"/>
    <lineage>
        <taxon>Bacteria</taxon>
        <taxon>Pseudomonadati</taxon>
        <taxon>Bacteroidota</taxon>
        <taxon>Chitinophagia</taxon>
        <taxon>Chitinophagales</taxon>
        <taxon>Chitinophagaceae</taxon>
        <taxon>Ginsengibacter</taxon>
    </lineage>
</organism>
<accession>A0A5J5IDB1</accession>
<feature type="chain" id="PRO_5023842120" description="Tetratricopeptide repeat protein" evidence="1">
    <location>
        <begin position="20"/>
        <end position="354"/>
    </location>
</feature>
<dbReference type="RefSeq" id="WP_150416594.1">
    <property type="nucleotide sequence ID" value="NZ_VYQF01000009.1"/>
</dbReference>